<dbReference type="InterPro" id="IPR023335">
    <property type="entry name" value="ATP12_ortho_dom_sf"/>
</dbReference>
<dbReference type="STRING" id="1480615.AWJ14_16945"/>
<dbReference type="OrthoDB" id="9797825at2"/>
<keyword evidence="3" id="KW-0143">Chaperone</keyword>
<keyword evidence="5" id="KW-1185">Reference proteome</keyword>
<dbReference type="AlphaFoldDB" id="A0A1C1YT03"/>
<dbReference type="SUPFAM" id="SSF160909">
    <property type="entry name" value="ATP12-like"/>
    <property type="match status" value="1"/>
</dbReference>
<comment type="caution">
    <text evidence="4">The sequence shown here is derived from an EMBL/GenBank/DDBJ whole genome shotgun (WGS) entry which is preliminary data.</text>
</comment>
<evidence type="ECO:0000256" key="3">
    <source>
        <dbReference type="ARBA" id="ARBA00023186"/>
    </source>
</evidence>
<sequence length="260" mass="28112">MRDILGDHDLGGDKLSDPIREAQAGLKKALPKRFYTEAAVAAGGEGGFVVTLDGKPVRTPSRKELSVAHPDLAEALAAEWRAQAEVIDPATMPLTRMLTTAIDGVEAASEAVFEEILRYAGSDMLCYRADGPQALVERETALWDPYLDWAASRGARLVLSEGIVHVEQPAEAIRAIAALLRRYPTPLELTALHAVTSLTGSLVLALALAEGEATAEEIWAAAHADEDYNISQWGEDFEAAERRAKRKVEFEAAALILSLR</sequence>
<accession>A0A1C1YT03</accession>
<dbReference type="PANTHER" id="PTHR21013">
    <property type="entry name" value="ATP SYNTHASE MITOCHONDRIAL F1 COMPLEX ASSEMBLY FACTOR 2/ATP12 PROTEIN, MITOCHONDRIAL PRECURSOR"/>
    <property type="match status" value="1"/>
</dbReference>
<reference evidence="4 5" key="1">
    <citation type="submission" date="2015-12" db="EMBL/GenBank/DDBJ databases">
        <authorList>
            <person name="Shamseldin A."/>
            <person name="Moawad H."/>
            <person name="Abd El-Rahim W.M."/>
            <person name="Sadowsky M.J."/>
        </authorList>
    </citation>
    <scope>NUCLEOTIDE SEQUENCE [LARGE SCALE GENOMIC DNA]</scope>
    <source>
        <strain evidence="4 5">JC234</strain>
    </source>
</reference>
<keyword evidence="2" id="KW-0809">Transit peptide</keyword>
<evidence type="ECO:0000256" key="2">
    <source>
        <dbReference type="ARBA" id="ARBA00022946"/>
    </source>
</evidence>
<dbReference type="GO" id="GO:0043461">
    <property type="term" value="P:proton-transporting ATP synthase complex assembly"/>
    <property type="evidence" value="ECO:0007669"/>
    <property type="project" value="InterPro"/>
</dbReference>
<dbReference type="EMBL" id="LQZT01000034">
    <property type="protein sequence ID" value="OCW56625.1"/>
    <property type="molecule type" value="Genomic_DNA"/>
</dbReference>
<dbReference type="Gene3D" id="3.30.2180.10">
    <property type="entry name" value="ATP12-like"/>
    <property type="match status" value="1"/>
</dbReference>
<dbReference type="InterPro" id="IPR011419">
    <property type="entry name" value="ATP12_ATP_synth-F1-assembly"/>
</dbReference>
<evidence type="ECO:0000313" key="5">
    <source>
        <dbReference type="Proteomes" id="UP000094795"/>
    </source>
</evidence>
<comment type="similarity">
    <text evidence="1">Belongs to the ATP12 family.</text>
</comment>
<dbReference type="Proteomes" id="UP000094795">
    <property type="component" value="Unassembled WGS sequence"/>
</dbReference>
<organism evidence="4 5">
    <name type="scientific">Hoeflea olei</name>
    <dbReference type="NCBI Taxonomy" id="1480615"/>
    <lineage>
        <taxon>Bacteria</taxon>
        <taxon>Pseudomonadati</taxon>
        <taxon>Pseudomonadota</taxon>
        <taxon>Alphaproteobacteria</taxon>
        <taxon>Hyphomicrobiales</taxon>
        <taxon>Rhizobiaceae</taxon>
        <taxon>Hoeflea</taxon>
    </lineage>
</organism>
<dbReference type="RefSeq" id="WP_066181187.1">
    <property type="nucleotide sequence ID" value="NZ_LQZT01000034.1"/>
</dbReference>
<proteinExistence type="inferred from homology"/>
<evidence type="ECO:0000256" key="1">
    <source>
        <dbReference type="ARBA" id="ARBA00008231"/>
    </source>
</evidence>
<evidence type="ECO:0000313" key="4">
    <source>
        <dbReference type="EMBL" id="OCW56625.1"/>
    </source>
</evidence>
<dbReference type="InterPro" id="IPR042272">
    <property type="entry name" value="ATP12_ATP_synth-F1-assembly_N"/>
</dbReference>
<protein>
    <submittedName>
        <fullName evidence="4">ATPase</fullName>
    </submittedName>
</protein>
<name>A0A1C1YT03_9HYPH</name>
<dbReference type="Pfam" id="PF07542">
    <property type="entry name" value="ATP12"/>
    <property type="match status" value="1"/>
</dbReference>
<dbReference type="PANTHER" id="PTHR21013:SF10">
    <property type="entry name" value="ATP SYNTHASE MITOCHONDRIAL F1 COMPLEX ASSEMBLY FACTOR 2"/>
    <property type="match status" value="1"/>
</dbReference>
<dbReference type="Gene3D" id="1.10.3580.10">
    <property type="entry name" value="ATP12 ATPase"/>
    <property type="match status" value="1"/>
</dbReference>
<gene>
    <name evidence="4" type="ORF">AWJ14_16945</name>
</gene>